<keyword evidence="1 3" id="KW-0808">Transferase</keyword>
<keyword evidence="3" id="KW-0489">Methyltransferase</keyword>
<protein>
    <submittedName>
        <fullName evidence="3">Methyltransferase domain-containing protein</fullName>
    </submittedName>
</protein>
<accession>A0A1M7HHJ7</accession>
<dbReference type="Proteomes" id="UP000184440">
    <property type="component" value="Unassembled WGS sequence"/>
</dbReference>
<sequence>MARVVVAGARSPCTSVRAVELTLTGERTLPGIAAENYWFRRHEVAYLAAHPWVRGATVLEAGAGEGYGADILSRAARRVIAVDYDAAACEHAAKAYPKLSVVRANLVELPLAAQSVDIVVNLQVIEHLWDQPRFLAECARVLRPAGTLILSTPNRLTFSPGLDAPVNPFHTRELSAAELTELLEPHFRVDRMYGVHHRGRLRRLDRRYANVVAPVPSPGGIVAAQFASPPATWHPRLRQQVAAVTHRDFTFNEKNVDGSLDLFAVAIRR</sequence>
<dbReference type="AlphaFoldDB" id="A0A1M7HHJ7"/>
<evidence type="ECO:0000313" key="3">
    <source>
        <dbReference type="EMBL" id="SHM27803.1"/>
    </source>
</evidence>
<dbReference type="GO" id="GO:0008757">
    <property type="term" value="F:S-adenosylmethionine-dependent methyltransferase activity"/>
    <property type="evidence" value="ECO:0007669"/>
    <property type="project" value="InterPro"/>
</dbReference>
<evidence type="ECO:0000313" key="4">
    <source>
        <dbReference type="Proteomes" id="UP000184440"/>
    </source>
</evidence>
<dbReference type="Gene3D" id="3.40.50.150">
    <property type="entry name" value="Vaccinia Virus protein VP39"/>
    <property type="match status" value="1"/>
</dbReference>
<organism evidence="3 4">
    <name type="scientific">Cryptosporangium aurantiacum</name>
    <dbReference type="NCBI Taxonomy" id="134849"/>
    <lineage>
        <taxon>Bacteria</taxon>
        <taxon>Bacillati</taxon>
        <taxon>Actinomycetota</taxon>
        <taxon>Actinomycetes</taxon>
        <taxon>Cryptosporangiales</taxon>
        <taxon>Cryptosporangiaceae</taxon>
        <taxon>Cryptosporangium</taxon>
    </lineage>
</organism>
<evidence type="ECO:0000256" key="1">
    <source>
        <dbReference type="ARBA" id="ARBA00022679"/>
    </source>
</evidence>
<dbReference type="CDD" id="cd02440">
    <property type="entry name" value="AdoMet_MTases"/>
    <property type="match status" value="1"/>
</dbReference>
<name>A0A1M7HHJ7_9ACTN</name>
<dbReference type="Pfam" id="PF08241">
    <property type="entry name" value="Methyltransf_11"/>
    <property type="match status" value="1"/>
</dbReference>
<dbReference type="EMBL" id="FRCS01000001">
    <property type="protein sequence ID" value="SHM27803.1"/>
    <property type="molecule type" value="Genomic_DNA"/>
</dbReference>
<gene>
    <name evidence="3" type="ORF">SAMN05443668_101187</name>
</gene>
<feature type="domain" description="Methyltransferase type 11" evidence="2">
    <location>
        <begin position="59"/>
        <end position="150"/>
    </location>
</feature>
<dbReference type="InterPro" id="IPR029063">
    <property type="entry name" value="SAM-dependent_MTases_sf"/>
</dbReference>
<dbReference type="InterPro" id="IPR013216">
    <property type="entry name" value="Methyltransf_11"/>
</dbReference>
<dbReference type="STRING" id="134849.SAMN05443668_101187"/>
<reference evidence="3 4" key="1">
    <citation type="submission" date="2016-11" db="EMBL/GenBank/DDBJ databases">
        <authorList>
            <person name="Jaros S."/>
            <person name="Januszkiewicz K."/>
            <person name="Wedrychowicz H."/>
        </authorList>
    </citation>
    <scope>NUCLEOTIDE SEQUENCE [LARGE SCALE GENOMIC DNA]</scope>
    <source>
        <strain evidence="3 4">DSM 46144</strain>
    </source>
</reference>
<proteinExistence type="predicted"/>
<dbReference type="PANTHER" id="PTHR43861:SF3">
    <property type="entry name" value="PUTATIVE (AFU_ORTHOLOGUE AFUA_2G14390)-RELATED"/>
    <property type="match status" value="1"/>
</dbReference>
<dbReference type="GO" id="GO:0032259">
    <property type="term" value="P:methylation"/>
    <property type="evidence" value="ECO:0007669"/>
    <property type="project" value="UniProtKB-KW"/>
</dbReference>
<dbReference type="PANTHER" id="PTHR43861">
    <property type="entry name" value="TRANS-ACONITATE 2-METHYLTRANSFERASE-RELATED"/>
    <property type="match status" value="1"/>
</dbReference>
<keyword evidence="4" id="KW-1185">Reference proteome</keyword>
<evidence type="ECO:0000259" key="2">
    <source>
        <dbReference type="Pfam" id="PF08241"/>
    </source>
</evidence>
<dbReference type="SUPFAM" id="SSF53335">
    <property type="entry name" value="S-adenosyl-L-methionine-dependent methyltransferases"/>
    <property type="match status" value="1"/>
</dbReference>